<protein>
    <recommendedName>
        <fullName evidence="5">Lipoprotein</fullName>
    </recommendedName>
</protein>
<feature type="chain" id="PRO_5003489663" description="Lipoprotein" evidence="2">
    <location>
        <begin position="23"/>
        <end position="56"/>
    </location>
</feature>
<evidence type="ECO:0000256" key="2">
    <source>
        <dbReference type="SAM" id="SignalP"/>
    </source>
</evidence>
<name>G6XMR5_9PROT</name>
<evidence type="ECO:0000313" key="3">
    <source>
        <dbReference type="EMBL" id="EHH66964.1"/>
    </source>
</evidence>
<proteinExistence type="predicted"/>
<feature type="signal peptide" evidence="2">
    <location>
        <begin position="1"/>
        <end position="22"/>
    </location>
</feature>
<keyword evidence="4" id="KW-1185">Reference proteome</keyword>
<comment type="caution">
    <text evidence="3">The sequence shown here is derived from an EMBL/GenBank/DDBJ whole genome shotgun (WGS) entry which is preliminary data.</text>
</comment>
<reference evidence="3 4" key="1">
    <citation type="submission" date="2011-10" db="EMBL/GenBank/DDBJ databases">
        <title>Genome sequence of Gluconobacter morbifer G707, isolated from Drosophila gut.</title>
        <authorList>
            <person name="Lee W.-J."/>
            <person name="Kim E.-K."/>
        </authorList>
    </citation>
    <scope>NUCLEOTIDE SEQUENCE [LARGE SCALE GENOMIC DNA]</scope>
    <source>
        <strain evidence="3 4">G707</strain>
    </source>
</reference>
<keyword evidence="2" id="KW-0732">Signal</keyword>
<feature type="region of interest" description="Disordered" evidence="1">
    <location>
        <begin position="33"/>
        <end position="56"/>
    </location>
</feature>
<evidence type="ECO:0000256" key="1">
    <source>
        <dbReference type="SAM" id="MobiDB-lite"/>
    </source>
</evidence>
<sequence length="56" mass="5881">MIRLSALTILLLLAGCAHSHHAIHQGLSEDGYGFAPNSPHLGPPADLMTPVGQQKP</sequence>
<dbReference type="Proteomes" id="UP000004949">
    <property type="component" value="Unassembled WGS sequence"/>
</dbReference>
<dbReference type="PATRIC" id="fig|1088869.3.peg.2776"/>
<evidence type="ECO:0008006" key="5">
    <source>
        <dbReference type="Google" id="ProtNLM"/>
    </source>
</evidence>
<organism evidence="3 4">
    <name type="scientific">Gluconobacter morbifer G707</name>
    <dbReference type="NCBI Taxonomy" id="1088869"/>
    <lineage>
        <taxon>Bacteria</taxon>
        <taxon>Pseudomonadati</taxon>
        <taxon>Pseudomonadota</taxon>
        <taxon>Alphaproteobacteria</taxon>
        <taxon>Acetobacterales</taxon>
        <taxon>Acetobacteraceae</taxon>
        <taxon>Gluconobacter</taxon>
    </lineage>
</organism>
<accession>G6XMR5</accession>
<dbReference type="AlphaFoldDB" id="G6XMR5"/>
<evidence type="ECO:0000313" key="4">
    <source>
        <dbReference type="Proteomes" id="UP000004949"/>
    </source>
</evidence>
<dbReference type="EMBL" id="AGQV01000015">
    <property type="protein sequence ID" value="EHH66964.1"/>
    <property type="molecule type" value="Genomic_DNA"/>
</dbReference>
<dbReference type="RefSeq" id="WP_008852924.1">
    <property type="nucleotide sequence ID" value="NZ_AGQV01000015.1"/>
</dbReference>
<dbReference type="PROSITE" id="PS51257">
    <property type="entry name" value="PROKAR_LIPOPROTEIN"/>
    <property type="match status" value="1"/>
</dbReference>
<dbReference type="STRING" id="1088869.GMO_27830"/>
<gene>
    <name evidence="3" type="ORF">GMO_27830</name>
</gene>